<feature type="domain" description="EXPERA" evidence="8">
    <location>
        <begin position="10"/>
        <end position="166"/>
    </location>
</feature>
<evidence type="ECO:0000313" key="9">
    <source>
        <dbReference type="EMBL" id="RKU48812.1"/>
    </source>
</evidence>
<evidence type="ECO:0000313" key="10">
    <source>
        <dbReference type="Proteomes" id="UP000275385"/>
    </source>
</evidence>
<proteinExistence type="inferred from homology"/>
<evidence type="ECO:0000256" key="7">
    <source>
        <dbReference type="PIRNR" id="PIRNR031032"/>
    </source>
</evidence>
<evidence type="ECO:0000256" key="4">
    <source>
        <dbReference type="ARBA" id="ARBA00022824"/>
    </source>
</evidence>
<feature type="transmembrane region" description="Helical" evidence="7">
    <location>
        <begin position="116"/>
        <end position="137"/>
    </location>
</feature>
<dbReference type="PANTHER" id="PTHR31204">
    <property type="entry name" value="SIGMA INTRACELLULAR RECEPTOR 2"/>
    <property type="match status" value="1"/>
</dbReference>
<keyword evidence="4 7" id="KW-0256">Endoplasmic reticulum</keyword>
<comment type="similarity">
    <text evidence="2">Belongs to the TMEM97/sigma-2 receptor family.</text>
</comment>
<dbReference type="InterPro" id="IPR016964">
    <property type="entry name" value="Sigma2_recept"/>
</dbReference>
<dbReference type="AlphaFoldDB" id="A0A420YLT1"/>
<keyword evidence="10" id="KW-1185">Reference proteome</keyword>
<protein>
    <recommendedName>
        <fullName evidence="7">Efficient mitochondria targeting-associated protein 19</fullName>
    </recommendedName>
</protein>
<dbReference type="EMBL" id="QVQW01000003">
    <property type="protein sequence ID" value="RKU48812.1"/>
    <property type="molecule type" value="Genomic_DNA"/>
</dbReference>
<evidence type="ECO:0000256" key="6">
    <source>
        <dbReference type="ARBA" id="ARBA00023136"/>
    </source>
</evidence>
<evidence type="ECO:0000256" key="3">
    <source>
        <dbReference type="ARBA" id="ARBA00022692"/>
    </source>
</evidence>
<feature type="transmembrane region" description="Helical" evidence="7">
    <location>
        <begin position="149"/>
        <end position="170"/>
    </location>
</feature>
<dbReference type="PIRSF" id="PIRSF031032">
    <property type="entry name" value="TMP_97_prd"/>
    <property type="match status" value="1"/>
</dbReference>
<comment type="subcellular location">
    <subcellularLocation>
        <location evidence="1">Endoplasmic reticulum membrane</location>
        <topology evidence="1">Multi-pass membrane protein</topology>
    </subcellularLocation>
</comment>
<evidence type="ECO:0000256" key="5">
    <source>
        <dbReference type="ARBA" id="ARBA00022989"/>
    </source>
</evidence>
<sequence>MSSTDKVNWKDRVWIGWLTVHLFVILLVDAVPFYPQELRVPPTSPLHFLERLRNYYIATFNDPIVQWTSDLGHDNWIPLFFHIEMLFLLPVCMYTVYSQGFGNRKVGFTGPEELLYLIYSFVTAFTTLVCVNDVFYWDEAIYDHKAKNVFLWQLYGPWVLIPGIMFYDMYSRLLRRLRASETAVATVEKKIQ</sequence>
<dbReference type="PANTHER" id="PTHR31204:SF1">
    <property type="entry name" value="SIGMA INTRACELLULAR RECEPTOR 2"/>
    <property type="match status" value="1"/>
</dbReference>
<name>A0A420YLT1_9PEZI</name>
<organism evidence="9 10">
    <name type="scientific">Coniochaeta pulveracea</name>
    <dbReference type="NCBI Taxonomy" id="177199"/>
    <lineage>
        <taxon>Eukaryota</taxon>
        <taxon>Fungi</taxon>
        <taxon>Dikarya</taxon>
        <taxon>Ascomycota</taxon>
        <taxon>Pezizomycotina</taxon>
        <taxon>Sordariomycetes</taxon>
        <taxon>Sordariomycetidae</taxon>
        <taxon>Coniochaetales</taxon>
        <taxon>Coniochaetaceae</taxon>
        <taxon>Coniochaeta</taxon>
    </lineage>
</organism>
<evidence type="ECO:0000256" key="2">
    <source>
        <dbReference type="ARBA" id="ARBA00009096"/>
    </source>
</evidence>
<feature type="transmembrane region" description="Helical" evidence="7">
    <location>
        <begin position="12"/>
        <end position="34"/>
    </location>
</feature>
<dbReference type="STRING" id="177199.A0A420YLT1"/>
<dbReference type="GO" id="GO:0005789">
    <property type="term" value="C:endoplasmic reticulum membrane"/>
    <property type="evidence" value="ECO:0007669"/>
    <property type="project" value="UniProtKB-SubCell"/>
</dbReference>
<gene>
    <name evidence="9" type="ORF">DL546_006532</name>
</gene>
<dbReference type="OrthoDB" id="433124at2759"/>
<dbReference type="Proteomes" id="UP000275385">
    <property type="component" value="Unassembled WGS sequence"/>
</dbReference>
<dbReference type="InterPro" id="IPR033118">
    <property type="entry name" value="EXPERA"/>
</dbReference>
<keyword evidence="5 7" id="KW-1133">Transmembrane helix</keyword>
<keyword evidence="3 7" id="KW-0812">Transmembrane</keyword>
<evidence type="ECO:0000259" key="8">
    <source>
        <dbReference type="PROSITE" id="PS51751"/>
    </source>
</evidence>
<keyword evidence="6 7" id="KW-0472">Membrane</keyword>
<dbReference type="InterPro" id="IPR051987">
    <property type="entry name" value="Sigma-2_receptor-like"/>
</dbReference>
<reference evidence="9 10" key="1">
    <citation type="submission" date="2018-08" db="EMBL/GenBank/DDBJ databases">
        <title>Draft genome of the lignicolous fungus Coniochaeta pulveracea.</title>
        <authorList>
            <person name="Borstlap C.J."/>
            <person name="De Witt R.N."/>
            <person name="Botha A."/>
            <person name="Volschenk H."/>
        </authorList>
    </citation>
    <scope>NUCLEOTIDE SEQUENCE [LARGE SCALE GENOMIC DNA]</scope>
    <source>
        <strain evidence="9 10">CAB683</strain>
    </source>
</reference>
<dbReference type="PROSITE" id="PS51751">
    <property type="entry name" value="EXPERA"/>
    <property type="match status" value="1"/>
</dbReference>
<dbReference type="Pfam" id="PF05241">
    <property type="entry name" value="EBP"/>
    <property type="match status" value="1"/>
</dbReference>
<feature type="transmembrane region" description="Helical" evidence="7">
    <location>
        <begin position="76"/>
        <end position="96"/>
    </location>
</feature>
<accession>A0A420YLT1</accession>
<comment type="caution">
    <text evidence="9">The sequence shown here is derived from an EMBL/GenBank/DDBJ whole genome shotgun (WGS) entry which is preliminary data.</text>
</comment>
<evidence type="ECO:0000256" key="1">
    <source>
        <dbReference type="ARBA" id="ARBA00004477"/>
    </source>
</evidence>